<dbReference type="EMBL" id="LGKP01000022">
    <property type="protein sequence ID" value="KPL85880.1"/>
    <property type="molecule type" value="Genomic_DNA"/>
</dbReference>
<evidence type="ECO:0000313" key="5">
    <source>
        <dbReference type="EMBL" id="KPL85880.1"/>
    </source>
</evidence>
<evidence type="ECO:0000256" key="1">
    <source>
        <dbReference type="ARBA" id="ARBA00010688"/>
    </source>
</evidence>
<reference evidence="5 6" key="1">
    <citation type="submission" date="2015-07" db="EMBL/GenBank/DDBJ databases">
        <title>Whole genome sequence of Herpetosiphon geysericola DSM 7119.</title>
        <authorList>
            <person name="Hemp J."/>
            <person name="Ward L.M."/>
            <person name="Pace L.A."/>
            <person name="Fischer W.W."/>
        </authorList>
    </citation>
    <scope>NUCLEOTIDE SEQUENCE [LARGE SCALE GENOMIC DNA]</scope>
    <source>
        <strain evidence="5 6">DSM 7119</strain>
    </source>
</reference>
<dbReference type="RefSeq" id="WP_054534932.1">
    <property type="nucleotide sequence ID" value="NZ_LGKP01000022.1"/>
</dbReference>
<comment type="similarity">
    <text evidence="1">Belongs to the carbohydrate kinase PfkB family.</text>
</comment>
<sequence>MEHFDADWRVVVIGGAGLDIKGRLLEPMLEKTSNPGRLTISVGGVARNIAENIARLGAHSTLIAAVGNDEFGRLIIQQTEDAGVDTDAMMILEDQHSAAYLALLDRNGLLYTALDDSHCARALTPEYIQDNIQLLRSADAVFIDANLSRATADVILQICAEEDIPVCFEPVAYGLAGRYRDRLRGMYLITPNEREAEALTGLPVTSPAEATAAAKELVRLGVEIAIITLAREGLVYATVDGHGHIPTLVRDVVDATGAGDALAAAVLFGLMNELPLDEAVRLGASAAALTVASPDTVRRDLSLESLYAQLLI</sequence>
<dbReference type="PROSITE" id="PS00583">
    <property type="entry name" value="PFKB_KINASES_1"/>
    <property type="match status" value="1"/>
</dbReference>
<keyword evidence="6" id="KW-1185">Reference proteome</keyword>
<dbReference type="PRINTS" id="PR00990">
    <property type="entry name" value="RIBOKINASE"/>
</dbReference>
<feature type="domain" description="Carbohydrate kinase PfkB" evidence="4">
    <location>
        <begin position="10"/>
        <end position="296"/>
    </location>
</feature>
<dbReference type="InterPro" id="IPR029056">
    <property type="entry name" value="Ribokinase-like"/>
</dbReference>
<accession>A0A0P6YKX7</accession>
<evidence type="ECO:0000256" key="3">
    <source>
        <dbReference type="ARBA" id="ARBA00022777"/>
    </source>
</evidence>
<dbReference type="SUPFAM" id="SSF53613">
    <property type="entry name" value="Ribokinase-like"/>
    <property type="match status" value="1"/>
</dbReference>
<evidence type="ECO:0000259" key="4">
    <source>
        <dbReference type="Pfam" id="PF00294"/>
    </source>
</evidence>
<dbReference type="Gene3D" id="3.40.1190.20">
    <property type="match status" value="1"/>
</dbReference>
<keyword evidence="3 5" id="KW-0418">Kinase</keyword>
<dbReference type="InterPro" id="IPR002139">
    <property type="entry name" value="Ribo/fructo_kinase"/>
</dbReference>
<dbReference type="PANTHER" id="PTHR10584:SF167">
    <property type="entry name" value="PFKB DOMAIN PROTEIN"/>
    <property type="match status" value="1"/>
</dbReference>
<gene>
    <name evidence="5" type="ORF">SE18_13220</name>
</gene>
<dbReference type="PATRIC" id="fig|70996.4.peg.3263"/>
<proteinExistence type="inferred from homology"/>
<dbReference type="Pfam" id="PF00294">
    <property type="entry name" value="PfkB"/>
    <property type="match status" value="1"/>
</dbReference>
<dbReference type="InterPro" id="IPR002173">
    <property type="entry name" value="Carboh/pur_kinase_PfkB_CS"/>
</dbReference>
<dbReference type="GO" id="GO:0016301">
    <property type="term" value="F:kinase activity"/>
    <property type="evidence" value="ECO:0007669"/>
    <property type="project" value="UniProtKB-KW"/>
</dbReference>
<evidence type="ECO:0000313" key="6">
    <source>
        <dbReference type="Proteomes" id="UP000050277"/>
    </source>
</evidence>
<organism evidence="5 6">
    <name type="scientific">Herpetosiphon geysericola</name>
    <dbReference type="NCBI Taxonomy" id="70996"/>
    <lineage>
        <taxon>Bacteria</taxon>
        <taxon>Bacillati</taxon>
        <taxon>Chloroflexota</taxon>
        <taxon>Chloroflexia</taxon>
        <taxon>Herpetosiphonales</taxon>
        <taxon>Herpetosiphonaceae</taxon>
        <taxon>Herpetosiphon</taxon>
    </lineage>
</organism>
<evidence type="ECO:0000256" key="2">
    <source>
        <dbReference type="ARBA" id="ARBA00022679"/>
    </source>
</evidence>
<dbReference type="CDD" id="cd01941">
    <property type="entry name" value="YeiC_kinase_like"/>
    <property type="match status" value="1"/>
</dbReference>
<dbReference type="OrthoDB" id="9806249at2"/>
<name>A0A0P6YKX7_9CHLR</name>
<dbReference type="STRING" id="70996.SE18_13220"/>
<comment type="caution">
    <text evidence="5">The sequence shown here is derived from an EMBL/GenBank/DDBJ whole genome shotgun (WGS) entry which is preliminary data.</text>
</comment>
<dbReference type="Proteomes" id="UP000050277">
    <property type="component" value="Unassembled WGS sequence"/>
</dbReference>
<keyword evidence="2" id="KW-0808">Transferase</keyword>
<dbReference type="InterPro" id="IPR011611">
    <property type="entry name" value="PfkB_dom"/>
</dbReference>
<protein>
    <submittedName>
        <fullName evidence="5">Ribokinase</fullName>
    </submittedName>
</protein>
<dbReference type="PANTHER" id="PTHR10584">
    <property type="entry name" value="SUGAR KINASE"/>
    <property type="match status" value="1"/>
</dbReference>
<dbReference type="AlphaFoldDB" id="A0A0P6YKX7"/>
<dbReference type="GO" id="GO:0006796">
    <property type="term" value="P:phosphate-containing compound metabolic process"/>
    <property type="evidence" value="ECO:0007669"/>
    <property type="project" value="UniProtKB-ARBA"/>
</dbReference>